<feature type="non-terminal residue" evidence="2">
    <location>
        <position position="337"/>
    </location>
</feature>
<accession>A0ABQ5F5I6</accession>
<reference evidence="2" key="2">
    <citation type="submission" date="2022-01" db="EMBL/GenBank/DDBJ databases">
        <authorList>
            <person name="Yamashiro T."/>
            <person name="Shiraishi A."/>
            <person name="Satake H."/>
            <person name="Nakayama K."/>
        </authorList>
    </citation>
    <scope>NUCLEOTIDE SEQUENCE</scope>
</reference>
<evidence type="ECO:0000313" key="3">
    <source>
        <dbReference type="Proteomes" id="UP001151760"/>
    </source>
</evidence>
<feature type="region of interest" description="Disordered" evidence="1">
    <location>
        <begin position="46"/>
        <end position="65"/>
    </location>
</feature>
<feature type="compositionally biased region" description="Basic and acidic residues" evidence="1">
    <location>
        <begin position="166"/>
        <end position="178"/>
    </location>
</feature>
<sequence>MPPRRTRNINDVYERIMARMKERLDQFVDQFSNRMNDMMNLRRCGDRNGRRSEDEELGNPFFEGDCSSSNEWGDHGVAGDDYEGAPVFDDDYEEAPIFDDDQFEEESMPVYDTDIEDVIGEEEENMEDIVVVANDLCSSMIQTTLSVDFSKNINSNPHELIWSQKDESKRCGDRNGREQRRRTSRNVLIEGDCSSSNELGDHGVAGDDYEGAPVFDDGYEEAPIFDDDQYEEESMPVYDTDIEDVIEEEEVFIEKGRFGGKEDNIEDVVVMANDLYSSMIQTTCVNFSKIINSNPHELIWFQKVNLVEVSILIGKKYHEGYLKDAPMDDKLGFKTIK</sequence>
<feature type="region of interest" description="Disordered" evidence="1">
    <location>
        <begin position="166"/>
        <end position="186"/>
    </location>
</feature>
<dbReference type="EMBL" id="BQNB010017029">
    <property type="protein sequence ID" value="GJT58540.1"/>
    <property type="molecule type" value="Genomic_DNA"/>
</dbReference>
<gene>
    <name evidence="2" type="ORF">Tco_1002073</name>
</gene>
<keyword evidence="3" id="KW-1185">Reference proteome</keyword>
<organism evidence="2 3">
    <name type="scientific">Tanacetum coccineum</name>
    <dbReference type="NCBI Taxonomy" id="301880"/>
    <lineage>
        <taxon>Eukaryota</taxon>
        <taxon>Viridiplantae</taxon>
        <taxon>Streptophyta</taxon>
        <taxon>Embryophyta</taxon>
        <taxon>Tracheophyta</taxon>
        <taxon>Spermatophyta</taxon>
        <taxon>Magnoliopsida</taxon>
        <taxon>eudicotyledons</taxon>
        <taxon>Gunneridae</taxon>
        <taxon>Pentapetalae</taxon>
        <taxon>asterids</taxon>
        <taxon>campanulids</taxon>
        <taxon>Asterales</taxon>
        <taxon>Asteraceae</taxon>
        <taxon>Asteroideae</taxon>
        <taxon>Anthemideae</taxon>
        <taxon>Anthemidinae</taxon>
        <taxon>Tanacetum</taxon>
    </lineage>
</organism>
<evidence type="ECO:0000256" key="1">
    <source>
        <dbReference type="SAM" id="MobiDB-lite"/>
    </source>
</evidence>
<reference evidence="2" key="1">
    <citation type="journal article" date="2022" name="Int. J. Mol. Sci.">
        <title>Draft Genome of Tanacetum Coccineum: Genomic Comparison of Closely Related Tanacetum-Family Plants.</title>
        <authorList>
            <person name="Yamashiro T."/>
            <person name="Shiraishi A."/>
            <person name="Nakayama K."/>
            <person name="Satake H."/>
        </authorList>
    </citation>
    <scope>NUCLEOTIDE SEQUENCE</scope>
</reference>
<dbReference type="Proteomes" id="UP001151760">
    <property type="component" value="Unassembled WGS sequence"/>
</dbReference>
<protein>
    <submittedName>
        <fullName evidence="2">Uncharacterized protein</fullName>
    </submittedName>
</protein>
<comment type="caution">
    <text evidence="2">The sequence shown here is derived from an EMBL/GenBank/DDBJ whole genome shotgun (WGS) entry which is preliminary data.</text>
</comment>
<proteinExistence type="predicted"/>
<name>A0ABQ5F5I6_9ASTR</name>
<evidence type="ECO:0000313" key="2">
    <source>
        <dbReference type="EMBL" id="GJT58540.1"/>
    </source>
</evidence>